<dbReference type="AlphaFoldDB" id="A0A0J6F9Q3"/>
<reference evidence="6" key="3">
    <citation type="journal article" date="2010" name="Genome Res.">
        <title>Population genomic sequencing of Coccidioides fungi reveals recent hybridization and transposon control.</title>
        <authorList>
            <person name="Neafsey D.E."/>
            <person name="Barker B.M."/>
            <person name="Sharpton T.J."/>
            <person name="Stajich J.E."/>
            <person name="Park D.J."/>
            <person name="Whiston E."/>
            <person name="Hung C.-Y."/>
            <person name="McMahan C."/>
            <person name="White J."/>
            <person name="Sykes S."/>
            <person name="Heiman D."/>
            <person name="Young S."/>
            <person name="Zeng Q."/>
            <person name="Abouelleil A."/>
            <person name="Aftuck L."/>
            <person name="Bessette D."/>
            <person name="Brown A."/>
            <person name="FitzGerald M."/>
            <person name="Lui A."/>
            <person name="Macdonald J.P."/>
            <person name="Priest M."/>
            <person name="Orbach M.J."/>
            <person name="Galgiani J.N."/>
            <person name="Kirkland T.N."/>
            <person name="Cole G.T."/>
            <person name="Birren B.W."/>
            <person name="Henn M.R."/>
            <person name="Taylor J.W."/>
            <person name="Rounsley S.D."/>
        </authorList>
    </citation>
    <scope>NUCLEOTIDE SEQUENCE [LARGE SCALE GENOMIC DNA]</scope>
    <source>
        <strain evidence="6">RMSCC 3488</strain>
    </source>
</reference>
<comment type="function">
    <text evidence="3">Part of the endoplasmic reticulum membrane protein complex (EMC) that enables the energy-independent insertion into endoplasmic reticulum membranes of newly synthesized membrane proteins.</text>
</comment>
<dbReference type="InterPro" id="IPR011990">
    <property type="entry name" value="TPR-like_helical_dom_sf"/>
</dbReference>
<gene>
    <name evidence="5" type="ORF">CPAG_06065</name>
</gene>
<dbReference type="Gene3D" id="1.25.40.10">
    <property type="entry name" value="Tetratricopeptide repeat domain"/>
    <property type="match status" value="1"/>
</dbReference>
<reference evidence="5 6" key="1">
    <citation type="submission" date="2007-06" db="EMBL/GenBank/DDBJ databases">
        <title>The Genome Sequence of Coccidioides posadasii RMSCC_3488.</title>
        <authorList>
            <consortium name="Coccidioides Genome Resources Consortium"/>
            <consortium name="The Broad Institute Genome Sequencing Platform"/>
            <person name="Henn M.R."/>
            <person name="Sykes S."/>
            <person name="Young S."/>
            <person name="Jaffe D."/>
            <person name="Berlin A."/>
            <person name="Alvarez P."/>
            <person name="Butler J."/>
            <person name="Gnerre S."/>
            <person name="Grabherr M."/>
            <person name="Mauceli E."/>
            <person name="Brockman W."/>
            <person name="Kodira C."/>
            <person name="Alvarado L."/>
            <person name="Zeng Q."/>
            <person name="Crawford M."/>
            <person name="Antoine C."/>
            <person name="Devon K."/>
            <person name="Galgiani J."/>
            <person name="Orsborn K."/>
            <person name="Lewis M.L."/>
            <person name="Nusbaum C."/>
            <person name="Galagan J."/>
            <person name="Birren B."/>
        </authorList>
    </citation>
    <scope>NUCLEOTIDE SEQUENCE [LARGE SCALE GENOMIC DNA]</scope>
    <source>
        <strain evidence="5 6">RMSCC 3488</strain>
    </source>
</reference>
<protein>
    <recommendedName>
        <fullName evidence="3">ER membrane protein complex subunit 2</fullName>
    </recommendedName>
</protein>
<reference evidence="6" key="2">
    <citation type="journal article" date="2009" name="Genome Res.">
        <title>Comparative genomic analyses of the human fungal pathogens Coccidioides and their relatives.</title>
        <authorList>
            <person name="Sharpton T.J."/>
            <person name="Stajich J.E."/>
            <person name="Rounsley S.D."/>
            <person name="Gardner M.J."/>
            <person name="Wortman J.R."/>
            <person name="Jordar V.S."/>
            <person name="Maiti R."/>
            <person name="Kodira C.D."/>
            <person name="Neafsey D.E."/>
            <person name="Zeng Q."/>
            <person name="Hung C.-Y."/>
            <person name="McMahan C."/>
            <person name="Muszewska A."/>
            <person name="Grynberg M."/>
            <person name="Mandel M.A."/>
            <person name="Kellner E.M."/>
            <person name="Barker B.M."/>
            <person name="Galgiani J.N."/>
            <person name="Orbach M.J."/>
            <person name="Kirkland T.N."/>
            <person name="Cole G.T."/>
            <person name="Henn M.R."/>
            <person name="Birren B.W."/>
            <person name="Taylor J.W."/>
        </authorList>
    </citation>
    <scope>NUCLEOTIDE SEQUENCE [LARGE SCALE GENOMIC DNA]</scope>
    <source>
        <strain evidence="6">RMSCC 3488</strain>
    </source>
</reference>
<comment type="subcellular location">
    <subcellularLocation>
        <location evidence="3">Endoplasmic reticulum membrane</location>
        <topology evidence="3">Peripheral membrane protein</topology>
        <orientation evidence="3">Cytoplasmic side</orientation>
    </subcellularLocation>
</comment>
<dbReference type="InterPro" id="IPR055217">
    <property type="entry name" value="TPR_EMC2"/>
</dbReference>
<dbReference type="OrthoDB" id="124397at2759"/>
<comment type="similarity">
    <text evidence="3">Belongs to the EMC2 family.</text>
</comment>
<evidence type="ECO:0000256" key="3">
    <source>
        <dbReference type="RuleBase" id="RU367091"/>
    </source>
</evidence>
<feature type="domain" description="EMC2 TPR-like" evidence="4">
    <location>
        <begin position="97"/>
        <end position="198"/>
    </location>
</feature>
<dbReference type="InterPro" id="IPR039856">
    <property type="entry name" value="EMC2-like"/>
</dbReference>
<dbReference type="PANTHER" id="PTHR12760">
    <property type="entry name" value="TETRATRICOPEPTIDE REPEAT PROTEIN"/>
    <property type="match status" value="1"/>
</dbReference>
<evidence type="ECO:0000256" key="1">
    <source>
        <dbReference type="ARBA" id="ARBA00022737"/>
    </source>
</evidence>
<evidence type="ECO:0000259" key="4">
    <source>
        <dbReference type="Pfam" id="PF22890"/>
    </source>
</evidence>
<dbReference type="VEuPathDB" id="FungiDB:CPAG_06065"/>
<keyword evidence="1" id="KW-0677">Repeat</keyword>
<dbReference type="EMBL" id="DS268111">
    <property type="protein sequence ID" value="KMM69751.1"/>
    <property type="molecule type" value="Genomic_DNA"/>
</dbReference>
<evidence type="ECO:0000256" key="2">
    <source>
        <dbReference type="ARBA" id="ARBA00022803"/>
    </source>
</evidence>
<sequence length="290" mass="32428">MDFTPAHSQMKLRSSHIHSLLDLSQQAPAILRNPPGSHLFPLTLFSKPETPELWANYENLLVACLATKDDKCALDCLQRMTTRFGPANERVMGLRGLYEEALAENEAALESILRGYDLVLKDNPVNVPILKRRVALLRSMARNTDAISALVEFLDAFPTDADAWCELSSLYECQGLHAQAIFCLEEALLVVPNAWNLHARLGEMLYKSTVLSSNTEAALRVLAESVKRFCRSIELCDGYVRGYIGLQLSSKRLLELIDVKSEGKESDLPPVDVVHKLHQLATHKLQHVEV</sequence>
<proteinExistence type="inferred from homology"/>
<keyword evidence="3" id="KW-0472">Membrane</keyword>
<keyword evidence="3" id="KW-0256">Endoplasmic reticulum</keyword>
<dbReference type="GO" id="GO:0072546">
    <property type="term" value="C:EMC complex"/>
    <property type="evidence" value="ECO:0007669"/>
    <property type="project" value="UniProtKB-UniRule"/>
</dbReference>
<dbReference type="SUPFAM" id="SSF48452">
    <property type="entry name" value="TPR-like"/>
    <property type="match status" value="1"/>
</dbReference>
<comment type="subunit">
    <text evidence="3">Component of the ER membrane protein complex (EMC).</text>
</comment>
<dbReference type="Pfam" id="PF22890">
    <property type="entry name" value="TPR_EMC2"/>
    <property type="match status" value="1"/>
</dbReference>
<dbReference type="Proteomes" id="UP000054567">
    <property type="component" value="Unassembled WGS sequence"/>
</dbReference>
<accession>A0A0J6F9Q3</accession>
<evidence type="ECO:0000313" key="6">
    <source>
        <dbReference type="Proteomes" id="UP000054567"/>
    </source>
</evidence>
<name>A0A0J6F9Q3_COCPO</name>
<evidence type="ECO:0000313" key="5">
    <source>
        <dbReference type="EMBL" id="KMM69751.1"/>
    </source>
</evidence>
<organism evidence="5 6">
    <name type="scientific">Coccidioides posadasii RMSCC 3488</name>
    <dbReference type="NCBI Taxonomy" id="454284"/>
    <lineage>
        <taxon>Eukaryota</taxon>
        <taxon>Fungi</taxon>
        <taxon>Dikarya</taxon>
        <taxon>Ascomycota</taxon>
        <taxon>Pezizomycotina</taxon>
        <taxon>Eurotiomycetes</taxon>
        <taxon>Eurotiomycetidae</taxon>
        <taxon>Onygenales</taxon>
        <taxon>Onygenaceae</taxon>
        <taxon>Coccidioides</taxon>
    </lineage>
</organism>
<keyword evidence="2" id="KW-0802">TPR repeat</keyword>